<evidence type="ECO:0000256" key="1">
    <source>
        <dbReference type="SAM" id="MobiDB-lite"/>
    </source>
</evidence>
<feature type="compositionally biased region" description="Low complexity" evidence="1">
    <location>
        <begin position="31"/>
        <end position="41"/>
    </location>
</feature>
<keyword evidence="3" id="KW-1185">Reference proteome</keyword>
<dbReference type="EMBL" id="CP126210">
    <property type="protein sequence ID" value="WIA12246.1"/>
    <property type="molecule type" value="Genomic_DNA"/>
</dbReference>
<sequence>MQADGVTLSSCSLITVLSRVSGPPPAPPPSSSSNSSSSSSSSSAFSFQLVQLPDPLLQVHLSRDLAKSLHLTPLTTPAAAADATAQHDLAASSSSSSSSSQQVSVARVRALLTHQAGCWRLDPLPGGTTTAAVAAALQQQQEGSAGMVWGSVELTPLLGELQAAGFTSLLLDSGTCTADDGSAKEARIIKLATAGGDAEIWLTGSGTEIVCDCWLLRKQLLELVMRQLHVVS</sequence>
<name>A0ABY8TVD5_TETOB</name>
<gene>
    <name evidence="2" type="ORF">OEZ85_012311</name>
</gene>
<accession>A0ABY8TVD5</accession>
<evidence type="ECO:0000313" key="2">
    <source>
        <dbReference type="EMBL" id="WIA12246.1"/>
    </source>
</evidence>
<dbReference type="Proteomes" id="UP001244341">
    <property type="component" value="Chromosome 3b"/>
</dbReference>
<evidence type="ECO:0000313" key="3">
    <source>
        <dbReference type="Proteomes" id="UP001244341"/>
    </source>
</evidence>
<organism evidence="2 3">
    <name type="scientific">Tetradesmus obliquus</name>
    <name type="common">Green alga</name>
    <name type="synonym">Acutodesmus obliquus</name>
    <dbReference type="NCBI Taxonomy" id="3088"/>
    <lineage>
        <taxon>Eukaryota</taxon>
        <taxon>Viridiplantae</taxon>
        <taxon>Chlorophyta</taxon>
        <taxon>core chlorophytes</taxon>
        <taxon>Chlorophyceae</taxon>
        <taxon>CS clade</taxon>
        <taxon>Sphaeropleales</taxon>
        <taxon>Scenedesmaceae</taxon>
        <taxon>Tetradesmus</taxon>
    </lineage>
</organism>
<reference evidence="2 3" key="1">
    <citation type="submission" date="2023-05" db="EMBL/GenBank/DDBJ databases">
        <title>A 100% complete, gapless, phased diploid assembly of the Scenedesmus obliquus UTEX 3031 genome.</title>
        <authorList>
            <person name="Biondi T.C."/>
            <person name="Hanschen E.R."/>
            <person name="Kwon T."/>
            <person name="Eng W."/>
            <person name="Kruse C.P.S."/>
            <person name="Koehler S.I."/>
            <person name="Kunde Y."/>
            <person name="Gleasner C.D."/>
            <person name="You Mak K.T."/>
            <person name="Polle J."/>
            <person name="Hovde B.T."/>
            <person name="Starkenburg S.R."/>
        </authorList>
    </citation>
    <scope>NUCLEOTIDE SEQUENCE [LARGE SCALE GENOMIC DNA]</scope>
    <source>
        <strain evidence="2 3">DOE0152z</strain>
    </source>
</reference>
<feature type="region of interest" description="Disordered" evidence="1">
    <location>
        <begin position="19"/>
        <end position="41"/>
    </location>
</feature>
<protein>
    <submittedName>
        <fullName evidence="2">Uncharacterized protein</fullName>
    </submittedName>
</protein>
<proteinExistence type="predicted"/>